<name>A0ACC6MFR5_MYCPF</name>
<reference evidence="1 2" key="1">
    <citation type="journal article" date="2021" name="Chemosphere">
        <title>Bioballs carrying a syntrophic Rhodococcus and Mycolicibacterium consortium for simultaneous sorption and biodegradation of fuel oil in contaminated freshwater.</title>
        <authorList>
            <person name="Naloka K."/>
            <person name="Polrit D."/>
            <person name="Muangchinda C."/>
            <person name="Thoetkiattikul H."/>
            <person name="Pinyakong O."/>
        </authorList>
    </citation>
    <scope>NUCLEOTIDE SEQUENCE [LARGE SCALE GENOMIC DNA]</scope>
    <source>
        <strain evidence="1 2">J101</strain>
    </source>
</reference>
<dbReference type="EMBL" id="JAOXLN010000009">
    <property type="protein sequence ID" value="MDZ5085794.1"/>
    <property type="molecule type" value="Genomic_DNA"/>
</dbReference>
<organism evidence="1 2">
    <name type="scientific">Mycolicibacterium parafortuitum</name>
    <name type="common">Mycobacterium parafortuitum</name>
    <dbReference type="NCBI Taxonomy" id="39692"/>
    <lineage>
        <taxon>Bacteria</taxon>
        <taxon>Bacillati</taxon>
        <taxon>Actinomycetota</taxon>
        <taxon>Actinomycetes</taxon>
        <taxon>Mycobacteriales</taxon>
        <taxon>Mycobacteriaceae</taxon>
        <taxon>Mycolicibacterium</taxon>
    </lineage>
</organism>
<dbReference type="Proteomes" id="UP001289645">
    <property type="component" value="Unassembled WGS sequence"/>
</dbReference>
<accession>A0ACC6MFR5</accession>
<keyword evidence="2" id="KW-1185">Reference proteome</keyword>
<protein>
    <submittedName>
        <fullName evidence="1">PE-PPE domain-containing protein</fullName>
    </submittedName>
</protein>
<proteinExistence type="predicted"/>
<evidence type="ECO:0000313" key="2">
    <source>
        <dbReference type="Proteomes" id="UP001289645"/>
    </source>
</evidence>
<sequence>MRVGIRKAGVACGSLVASALLAFSSPSWASSSALVIGGLDTPQLHDIIMAQILGDLTHGQERVSVNWPAEAGPYTGKDDLTLGQSIDVGIENLNAEIAAALGRLSRDENGNVLNGEKVTVIGLSAGSLVTTEVLRQMAADPNAVGADEISFYLVADSSRQELIKDSKYNPKYDYTYQPAPDTIYDTHVVTGEFDGLADMPDRWWNLTAVVNAMAGAIVVHIPVMFADLDDVPAENITVTTNALGGTTTHYLVPTEELPLVTLLPFLKPMEDSLRASVERGYKRYDDVPSAARTAAVATVAAEPAEDVAEDTEDTAAPEPVKAVEETADTKDTAPVDVADTVEVVETDADDTEQVTEVSDEIEVAKDDDDAVEEAVAEAADEEAAEEEALEEALADDAADAESAKEEDAAEDASSDTAASDDSDAGADSDAGDAGDDSSSDDSGSASAGSDE</sequence>
<gene>
    <name evidence="1" type="ORF">OHX15_10385</name>
</gene>
<comment type="caution">
    <text evidence="1">The sequence shown here is derived from an EMBL/GenBank/DDBJ whole genome shotgun (WGS) entry which is preliminary data.</text>
</comment>
<evidence type="ECO:0000313" key="1">
    <source>
        <dbReference type="EMBL" id="MDZ5085794.1"/>
    </source>
</evidence>